<dbReference type="Gene3D" id="3.90.550.10">
    <property type="entry name" value="Spore Coat Polysaccharide Biosynthesis Protein SpsA, Chain A"/>
    <property type="match status" value="1"/>
</dbReference>
<dbReference type="InterPro" id="IPR001173">
    <property type="entry name" value="Glyco_trans_2-like"/>
</dbReference>
<dbReference type="Proteomes" id="UP000182510">
    <property type="component" value="Chromosome"/>
</dbReference>
<protein>
    <recommendedName>
        <fullName evidence="1">Glycosyltransferase 2-like domain-containing protein</fullName>
    </recommendedName>
</protein>
<dbReference type="PANTHER" id="PTHR22916">
    <property type="entry name" value="GLYCOSYLTRANSFERASE"/>
    <property type="match status" value="1"/>
</dbReference>
<dbReference type="AlphaFoldDB" id="A0A1L3J4S6"/>
<evidence type="ECO:0000259" key="1">
    <source>
        <dbReference type="Pfam" id="PF00535"/>
    </source>
</evidence>
<name>A0A1L3J4S6_9FLAO</name>
<dbReference type="SUPFAM" id="SSF53448">
    <property type="entry name" value="Nucleotide-diphospho-sugar transferases"/>
    <property type="match status" value="1"/>
</dbReference>
<dbReference type="EMBL" id="CP018153">
    <property type="protein sequence ID" value="APG60110.1"/>
    <property type="molecule type" value="Genomic_DNA"/>
</dbReference>
<accession>A0A1L3J4S6</accession>
<dbReference type="Pfam" id="PF00535">
    <property type="entry name" value="Glycos_transf_2"/>
    <property type="match status" value="1"/>
</dbReference>
<gene>
    <name evidence="2" type="ORF">LPB144_06630</name>
</gene>
<dbReference type="CDD" id="cd00761">
    <property type="entry name" value="Glyco_tranf_GTA_type"/>
    <property type="match status" value="1"/>
</dbReference>
<dbReference type="KEGG" id="grl:LPB144_06630"/>
<dbReference type="GO" id="GO:0016758">
    <property type="term" value="F:hexosyltransferase activity"/>
    <property type="evidence" value="ECO:0007669"/>
    <property type="project" value="UniProtKB-ARBA"/>
</dbReference>
<reference evidence="2 3" key="1">
    <citation type="submission" date="2016-11" db="EMBL/GenBank/DDBJ databases">
        <title>Gramella sp. LPB0144 isolated from marine environment.</title>
        <authorList>
            <person name="Kim E."/>
            <person name="Yi H."/>
        </authorList>
    </citation>
    <scope>NUCLEOTIDE SEQUENCE [LARGE SCALE GENOMIC DNA]</scope>
    <source>
        <strain evidence="2 3">LPB0144</strain>
    </source>
</reference>
<keyword evidence="3" id="KW-1185">Reference proteome</keyword>
<evidence type="ECO:0000313" key="2">
    <source>
        <dbReference type="EMBL" id="APG60110.1"/>
    </source>
</evidence>
<dbReference type="RefSeq" id="WP_072552758.1">
    <property type="nucleotide sequence ID" value="NZ_CP018153.1"/>
</dbReference>
<dbReference type="InterPro" id="IPR029044">
    <property type="entry name" value="Nucleotide-diphossugar_trans"/>
</dbReference>
<organism evidence="2 3">
    <name type="scientific">Christiangramia salexigens</name>
    <dbReference type="NCBI Taxonomy" id="1913577"/>
    <lineage>
        <taxon>Bacteria</taxon>
        <taxon>Pseudomonadati</taxon>
        <taxon>Bacteroidota</taxon>
        <taxon>Flavobacteriia</taxon>
        <taxon>Flavobacteriales</taxon>
        <taxon>Flavobacteriaceae</taxon>
        <taxon>Christiangramia</taxon>
    </lineage>
</organism>
<sequence>MDLAIVIPYFKKEFFGICLESLAKQTNKNFKVYIGNDGSPEDPRDLIELYSEKIKIEYHYFSENLGGESLVRHWNRCIAKTRNESWILILGDDDVLGEYCIENFYKSLDEINLLKINVVRYATLKINAENEIISKTYLHPKLENSINSLFRKLNGETRSSLSEYIFRKDKLFDIGLNPFPLAWHTDDLLILECSNFGKIFTLNESKVFFRLSGLNISSLKTNLVKKNEASFLFYCYLLQKYKFILVKEQRKIIFLRALNCFDNNKWNFSMLWCISKLTLELNFIRTFLQFWKKVIKRKVQNL</sequence>
<dbReference type="PANTHER" id="PTHR22916:SF3">
    <property type="entry name" value="UDP-GLCNAC:BETAGAL BETA-1,3-N-ACETYLGLUCOSAMINYLTRANSFERASE-LIKE PROTEIN 1"/>
    <property type="match status" value="1"/>
</dbReference>
<proteinExistence type="predicted"/>
<feature type="domain" description="Glycosyltransferase 2-like" evidence="1">
    <location>
        <begin position="5"/>
        <end position="114"/>
    </location>
</feature>
<dbReference type="STRING" id="1913577.LPB144_06630"/>
<evidence type="ECO:0000313" key="3">
    <source>
        <dbReference type="Proteomes" id="UP000182510"/>
    </source>
</evidence>